<evidence type="ECO:0000313" key="3">
    <source>
        <dbReference type="Proteomes" id="UP000031561"/>
    </source>
</evidence>
<sequence length="255" mass="27757">MTHQKFSCLPLDLRQIRRHQVQQHLAWAAAVALLLASCSTGPEDSAAVSEVTDQNANEQINAVFYKDTEQCEADIRQQQKEYQVLVNAHQQGELTQPPNPPIMKVEDCEAQMLAAQQEHDRNAPVYATQAECEAEGVQCEATPVQSSVSGYRPTYGGTYLYPYGGGSDFIYINTGGSRHRVYQPRTVYQSKTSGQVVTPYGRSVTQTQTGQVTVPRHTSVTAPQRPAGTAAKGTITGRGTQGFGSTYKSTGRGGK</sequence>
<name>A0ABD4T0W8_9CYAN</name>
<dbReference type="InterPro" id="IPR009576">
    <property type="entry name" value="Biofilm_formation_YgiB"/>
</dbReference>
<gene>
    <name evidence="2" type="ORF">QQ91_0005150</name>
</gene>
<organism evidence="2 3">
    <name type="scientific">Lyngbya confervoides BDU141951</name>
    <dbReference type="NCBI Taxonomy" id="1574623"/>
    <lineage>
        <taxon>Bacteria</taxon>
        <taxon>Bacillati</taxon>
        <taxon>Cyanobacteriota</taxon>
        <taxon>Cyanophyceae</taxon>
        <taxon>Oscillatoriophycideae</taxon>
        <taxon>Oscillatoriales</taxon>
        <taxon>Microcoleaceae</taxon>
        <taxon>Lyngbya</taxon>
    </lineage>
</organism>
<protein>
    <submittedName>
        <fullName evidence="2">DUF1190 domain-containing protein</fullName>
    </submittedName>
</protein>
<accession>A0ABD4T0W8</accession>
<dbReference type="Proteomes" id="UP000031561">
    <property type="component" value="Unassembled WGS sequence"/>
</dbReference>
<dbReference type="AlphaFoldDB" id="A0ABD4T0W8"/>
<keyword evidence="3" id="KW-1185">Reference proteome</keyword>
<evidence type="ECO:0000256" key="1">
    <source>
        <dbReference type="SAM" id="MobiDB-lite"/>
    </source>
</evidence>
<reference evidence="2 3" key="1">
    <citation type="journal article" date="2015" name="Genome Announc.">
        <title>Draft Genome Sequence of Filamentous Marine Cyanobacterium Lyngbya confervoides Strain BDU141951.</title>
        <authorList>
            <person name="Chandrababunaidu M.M."/>
            <person name="Sen D."/>
            <person name="Tripathy S."/>
        </authorList>
    </citation>
    <scope>NUCLEOTIDE SEQUENCE [LARGE SCALE GENOMIC DNA]</scope>
    <source>
        <strain evidence="2 3">BDU141951</strain>
    </source>
</reference>
<evidence type="ECO:0000313" key="2">
    <source>
        <dbReference type="EMBL" id="MCM1982214.1"/>
    </source>
</evidence>
<feature type="region of interest" description="Disordered" evidence="1">
    <location>
        <begin position="221"/>
        <end position="255"/>
    </location>
</feature>
<dbReference type="EMBL" id="JTHE03000034">
    <property type="protein sequence ID" value="MCM1982214.1"/>
    <property type="molecule type" value="Genomic_DNA"/>
</dbReference>
<comment type="caution">
    <text evidence="2">The sequence shown here is derived from an EMBL/GenBank/DDBJ whole genome shotgun (WGS) entry which is preliminary data.</text>
</comment>
<dbReference type="RefSeq" id="WP_166280738.1">
    <property type="nucleotide sequence ID" value="NZ_JTHE03000034.1"/>
</dbReference>
<proteinExistence type="predicted"/>
<dbReference type="Pfam" id="PF06693">
    <property type="entry name" value="DUF1190"/>
    <property type="match status" value="1"/>
</dbReference>